<evidence type="ECO:0000313" key="1">
    <source>
        <dbReference type="EMBL" id="ADG36081.1"/>
    </source>
</evidence>
<dbReference type="RefSeq" id="YP_004009733.1">
    <property type="nucleotide sequence ID" value="NC_014661.1"/>
</dbReference>
<dbReference type="GeneID" id="9926007"/>
<accession>E5E497</accession>
<gene>
    <name evidence="1" type="ORF">Acj61p116</name>
</gene>
<keyword evidence="2" id="KW-1185">Reference proteome</keyword>
<dbReference type="Proteomes" id="UP000008730">
    <property type="component" value="Segment"/>
</dbReference>
<protein>
    <submittedName>
        <fullName evidence="1">Uncharacterized protein</fullName>
    </submittedName>
</protein>
<name>E5E497_9CAUD</name>
<reference evidence="1 2" key="1">
    <citation type="journal article" date="2010" name="Virol. J.">
        <title>Genomes of the T4-related bacteriophages as windows on microbial genome evolution.</title>
        <authorList>
            <person name="Petrov V.M."/>
            <person name="Ratnayaka S."/>
            <person name="Nolan J.M."/>
            <person name="Miller E.S."/>
            <person name="Karam J.D."/>
        </authorList>
    </citation>
    <scope>NUCLEOTIDE SEQUENCE [LARGE SCALE GENOMIC DNA]</scope>
</reference>
<organism evidence="1 2">
    <name type="scientific">Acinetobacter phage Acj61</name>
    <dbReference type="NCBI Taxonomy" id="760732"/>
    <lineage>
        <taxon>Viruses</taxon>
        <taxon>Duplodnaviria</taxon>
        <taxon>Heunggongvirae</taxon>
        <taxon>Uroviricota</taxon>
        <taxon>Caudoviricetes</taxon>
        <taxon>Pantevenvirales</taxon>
        <taxon>Straboviridae</taxon>
        <taxon>Twarogvirinae</taxon>
        <taxon>Lasallevirus</taxon>
        <taxon>Lasallevirus Acj61</taxon>
        <taxon>Acinetobacter virus Acj61</taxon>
    </lineage>
</organism>
<dbReference type="KEGG" id="vg:9926007"/>
<dbReference type="OrthoDB" id="28724at10239"/>
<dbReference type="EMBL" id="GU911519">
    <property type="protein sequence ID" value="ADG36081.1"/>
    <property type="molecule type" value="Genomic_DNA"/>
</dbReference>
<proteinExistence type="predicted"/>
<sequence length="109" mass="12629">MTTSALNPVKFRTGTLVTLTETFRKDMRKLVKNEPLLGTSDEFFVIKTRDSMAEDEHTEILELTIGATQLRHAKTGKVIDIDDVYLDEKDDFWAFFSEFSAERFEIVEF</sequence>
<evidence type="ECO:0000313" key="2">
    <source>
        <dbReference type="Proteomes" id="UP000008730"/>
    </source>
</evidence>